<dbReference type="InterPro" id="IPR029063">
    <property type="entry name" value="SAM-dependent_MTases_sf"/>
</dbReference>
<dbReference type="PANTHER" id="PTHR43775">
    <property type="entry name" value="FATTY ACID SYNTHASE"/>
    <property type="match status" value="1"/>
</dbReference>
<dbReference type="Pfam" id="PF00109">
    <property type="entry name" value="ketoacyl-synt"/>
    <property type="match status" value="1"/>
</dbReference>
<dbReference type="Pfam" id="PF08240">
    <property type="entry name" value="ADH_N"/>
    <property type="match status" value="1"/>
</dbReference>
<dbReference type="Gene3D" id="1.10.1200.10">
    <property type="entry name" value="ACP-like"/>
    <property type="match status" value="1"/>
</dbReference>
<dbReference type="Proteomes" id="UP000664203">
    <property type="component" value="Unassembled WGS sequence"/>
</dbReference>
<reference evidence="12" key="1">
    <citation type="submission" date="2021-03" db="EMBL/GenBank/DDBJ databases">
        <authorList>
            <person name="Tagirdzhanova G."/>
        </authorList>
    </citation>
    <scope>NUCLEOTIDE SEQUENCE</scope>
</reference>
<keyword evidence="5" id="KW-0560">Oxidoreductase</keyword>
<dbReference type="InterPro" id="IPR013217">
    <property type="entry name" value="Methyltransf_12"/>
</dbReference>
<keyword evidence="13" id="KW-1185">Reference proteome</keyword>
<dbReference type="Pfam" id="PF08242">
    <property type="entry name" value="Methyltransf_12"/>
    <property type="match status" value="1"/>
</dbReference>
<dbReference type="GO" id="GO:0016491">
    <property type="term" value="F:oxidoreductase activity"/>
    <property type="evidence" value="ECO:0007669"/>
    <property type="project" value="UniProtKB-KW"/>
</dbReference>
<dbReference type="GO" id="GO:0004312">
    <property type="term" value="F:fatty acid synthase activity"/>
    <property type="evidence" value="ECO:0007669"/>
    <property type="project" value="TreeGrafter"/>
</dbReference>
<sequence>MGCRWPGDSESPSELWDFLQAKRHAYSKFPPNRIKTESFYHPNQDRPGSFYTEGGCFIKSDVRNFDHSFFGIHPREVASLDPAQRKLLEAVYEAFESGGVPMDKLAGSKTGCFVGNFNYDHQLMQYRDTEYPQPYSVTGGGITVLSNRINYIFDLKGPSMTLDTACSSSMYALHIACSAIQTGECTAAVVGGSNLILTPECQIFSSVLGAVSPTSVCHTFDASADGYARADGIGALYIKKLSEAVKDGDPIRAVIRGTAVNANGRTGGITHPSPDGQEAVIRRAYERAGGLDPRLTGYFECHGTGTPVGDPLEVEAIGRVFADTRASSAPLLIGSIKSNMGHSEPTSGIAGIMKAVLAIENGIIPPTVGLNTLNPNIDLKDGRLQIVTESMEWPDMPIRRASINSFGYGGANAHAIIESVDSILPGYRSSRQASISAIQYTPAGVNGIDRGLTKTHTNGQSNGYANGHINGSSEDHVIRPSKTHFLLPFSAHDEKTLRRNFAALRETSSNWDIADIAYTLSERRSMLTYRAFVVAGSGKTSEAFMADDLAVTKKQGTALPVTGFVFTGQGAQWPQMGLSLMNEFPNYLQTIRSLDLYLDELQDGREWSIEGVLRQEPKESRMQDAQVSQPLVTAIQIALVNLLASWSLIAGAVVGHSSGEIAAAYAAGLITEQEAIVTAYLRGRAVSRNTREGAMLAVGADALEIRPELATEEGPVIVACHNSPESLTLSGDAEAVKEVKEVLEGANKFARVLATGGNAYHSHHMRELGERYEQEMNETASRVPSRGSSTTRKNCVAFPATFFSSVYGRKYPTATLGSRYWRKNLESPVLFHEAISEMVTVMRPEVLIEIGPHSALMAPLRQISKTMTSEVKFPAYLSALKRNSDNVSDVLALAGTFFVKGYRVDLGRVNAVDTGDLKRPWIGKTITDLPHYQWQYPDHFILHENRYTREWRLRMHPRHDVLGSRIPGGVKTEPTWRNVLRSKDLAWLKDHRLGKEIVFPSTGYLAVALEAATQAIEVEGGRASDIQSYEFRDVSLQNALIVPEDDLGVETLFNMRLATLNNATRHKARFEFLLTSVMTENDEDKFVDHCRGTIDVILEPHNERPSPLISECEAATPCKKDISASQWYESFARVGLKYGPIFQGLSSIKAAGTNNLTEARIGLRPSTKVMSGESRYVIHPAALDAAMQLSILASHSGNATKFKRAFMPVAFESIKVWPHVASATTEPPQTIAKGALKGVRGLSADLVLVGVDQKPMLEAKNVLLIASDQNAQTLTEKNGPYTRMVWKPEFSSLNDAAAAQLFPPVALDDSAVIPSLNVLALHQLAHFRATNPRVFRKGTQIPHLQRLLDWTTNKLNLAEQDPSSPARQILHYSNEHRADEIARLSAALNPRSSESRLMCHLYNNLPAIYKGEKTGIQVALQDNLLLNNYEHGQVYKEGNKRLGSVLEILSHQKPELRILEVGAGTGSATREVLSALQGHTPWRKYVEYRFTDTTTSFLAGAEEKFSHYGGMTFGAFDMEKPAKSQGYKPEWDLVVASNVIHATSDIKSTLKNIRSALKPGGKMVLLELTQSQLSAGLVLGTFSDFWKGDLDKDFPRYDGPFLSKKMWGSVLPQAGFSGLDFYLDDYAASNTSATVICASAVEQQIPVPLSIPAEPSGLTLVYRGAPSAFLMALEGHLQLIGLFVDMVTLKDVDNIRYNRFLFVVELERPLFLDITSAEWDGLQMCLKRAHSALWVTNGSLMRGREPLFAMVSGIARGLKTEVNRLRLSILDLDGLPETSDLELLSRFEHRIADPSNKDDDTEFRRKNDVTYISRLIADDMLNEQSRAKADQQISTRETALKLLRSTPVQLDIDKPGVLSTIYFKPDHSFDHPLADDHVEIEVVAAGINNKDIAVVTGRHHSDTFSDECAGIITQVGASVSDLKQGDRVYCQSFAKFGNFVRDKASFCQKLQPNDTFEAAATIPIAFCTAIYGLVNLGRLSRGETVLIQSATGAVGLAAIQIARMCGAEIYATVGTPEKKEELLTMGFDIAEDHIFDSRDSFSAKGLMDHTASRGCDVILCSARGELMHDYWRCIASCGRFVDIGRTEVLDNGRLHLDVFRRNATFTSFDLEVMSNNRPDIISSLMSTIERLKCEGLIKSLPYTIYHASEIDRALMTFGKGTHIGKIVISYDHDSALGIKFRQSPFTATFDPEASYLLIGCLGGLGRSFSKWAVQRGARRLIYLSRTGAAKPEVQIFLNSLCAQGVDVKVQRGDVLSLQDVKEAVAASDRPIKGVIQGALTLNDGLFESMTLEKFHSTLRPRVIGTLNLHEALKDSPLDFFQMWSSWTVMFGTATQSNYLASSAFMDAFARHRQSQNLPATSLALSQVLGIGIVSYMPEYQQAMIRNGFYGNTEDEFLQYCEAALCVPPPLPPSSIHDPHLQGHLLAGIEPAGLEEVNKKYPLEEMVWSPDPRFANLIQSTHLISSAANAVGGVQEEGEVGSVVDRIRTKVSRLLYVPLDEVDEGTAINQYGIDSMIAAELRNWLFASFGRDVSLLNLLASTMTVRKLAEEVGTTGEE</sequence>
<dbReference type="SUPFAM" id="SSF53335">
    <property type="entry name" value="S-adenosyl-L-methionine-dependent methyltransferases"/>
    <property type="match status" value="1"/>
</dbReference>
<dbReference type="SUPFAM" id="SSF51735">
    <property type="entry name" value="NAD(P)-binding Rossmann-fold domains"/>
    <property type="match status" value="2"/>
</dbReference>
<feature type="region of interest" description="N-terminal hotdog fold" evidence="8">
    <location>
        <begin position="959"/>
        <end position="1101"/>
    </location>
</feature>
<dbReference type="InterPro" id="IPR014043">
    <property type="entry name" value="Acyl_transferase_dom"/>
</dbReference>
<dbReference type="InterPro" id="IPR020806">
    <property type="entry name" value="PKS_PP-bd"/>
</dbReference>
<dbReference type="GO" id="GO:0032259">
    <property type="term" value="P:methylation"/>
    <property type="evidence" value="ECO:0007669"/>
    <property type="project" value="UniProtKB-KW"/>
</dbReference>
<dbReference type="InterPro" id="IPR050091">
    <property type="entry name" value="PKS_NRPS_Biosynth_Enz"/>
</dbReference>
<dbReference type="PROSITE" id="PS52019">
    <property type="entry name" value="PKS_MFAS_DH"/>
    <property type="match status" value="1"/>
</dbReference>
<dbReference type="SMART" id="SM00826">
    <property type="entry name" value="PKS_DH"/>
    <property type="match status" value="1"/>
</dbReference>
<dbReference type="InterPro" id="IPR032821">
    <property type="entry name" value="PKS_assoc"/>
</dbReference>
<dbReference type="SUPFAM" id="SSF50129">
    <property type="entry name" value="GroES-like"/>
    <property type="match status" value="1"/>
</dbReference>
<dbReference type="InterPro" id="IPR011032">
    <property type="entry name" value="GroES-like_sf"/>
</dbReference>
<organism evidence="12 13">
    <name type="scientific">Alectoria fallacina</name>
    <dbReference type="NCBI Taxonomy" id="1903189"/>
    <lineage>
        <taxon>Eukaryota</taxon>
        <taxon>Fungi</taxon>
        <taxon>Dikarya</taxon>
        <taxon>Ascomycota</taxon>
        <taxon>Pezizomycotina</taxon>
        <taxon>Lecanoromycetes</taxon>
        <taxon>OSLEUM clade</taxon>
        <taxon>Lecanoromycetidae</taxon>
        <taxon>Lecanorales</taxon>
        <taxon>Lecanorineae</taxon>
        <taxon>Parmeliaceae</taxon>
        <taxon>Alectoria</taxon>
    </lineage>
</organism>
<dbReference type="SMART" id="SM00829">
    <property type="entry name" value="PKS_ER"/>
    <property type="match status" value="1"/>
</dbReference>
<dbReference type="InterPro" id="IPR020843">
    <property type="entry name" value="ER"/>
</dbReference>
<feature type="domain" description="Ketosynthase family 3 (KS3)" evidence="10">
    <location>
        <begin position="1"/>
        <end position="419"/>
    </location>
</feature>
<dbReference type="InterPro" id="IPR049552">
    <property type="entry name" value="PKS_DH_N"/>
</dbReference>
<dbReference type="InterPro" id="IPR036736">
    <property type="entry name" value="ACP-like_sf"/>
</dbReference>
<evidence type="ECO:0000259" key="11">
    <source>
        <dbReference type="PROSITE" id="PS52019"/>
    </source>
</evidence>
<dbReference type="Gene3D" id="3.40.47.10">
    <property type="match status" value="1"/>
</dbReference>
<dbReference type="SMART" id="SM00825">
    <property type="entry name" value="PKS_KS"/>
    <property type="match status" value="1"/>
</dbReference>
<dbReference type="Pfam" id="PF14765">
    <property type="entry name" value="PS-DH"/>
    <property type="match status" value="1"/>
</dbReference>
<dbReference type="SMART" id="SM00827">
    <property type="entry name" value="PKS_AT"/>
    <property type="match status" value="1"/>
</dbReference>
<dbReference type="InterPro" id="IPR016039">
    <property type="entry name" value="Thiolase-like"/>
</dbReference>
<dbReference type="Gene3D" id="3.90.180.10">
    <property type="entry name" value="Medium-chain alcohol dehydrogenases, catalytic domain"/>
    <property type="match status" value="1"/>
</dbReference>
<dbReference type="InterPro" id="IPR018201">
    <property type="entry name" value="Ketoacyl_synth_AS"/>
</dbReference>
<dbReference type="InterPro" id="IPR014030">
    <property type="entry name" value="Ketoacyl_synth_N"/>
</dbReference>
<dbReference type="SUPFAM" id="SSF47336">
    <property type="entry name" value="ACP-like"/>
    <property type="match status" value="1"/>
</dbReference>
<evidence type="ECO:0000256" key="8">
    <source>
        <dbReference type="PROSITE-ProRule" id="PRU01363"/>
    </source>
</evidence>
<evidence type="ECO:0000256" key="3">
    <source>
        <dbReference type="ARBA" id="ARBA00022679"/>
    </source>
</evidence>
<dbReference type="InterPro" id="IPR016035">
    <property type="entry name" value="Acyl_Trfase/lysoPLipase"/>
</dbReference>
<dbReference type="PROSITE" id="PS00012">
    <property type="entry name" value="PHOSPHOPANTETHEINE"/>
    <property type="match status" value="1"/>
</dbReference>
<dbReference type="SUPFAM" id="SSF55048">
    <property type="entry name" value="Probable ACP-binding domain of malonyl-CoA ACP transacylase"/>
    <property type="match status" value="1"/>
</dbReference>
<dbReference type="Gene3D" id="3.40.50.150">
    <property type="entry name" value="Vaccinia Virus protein VP39"/>
    <property type="match status" value="1"/>
</dbReference>
<dbReference type="EMBL" id="CAJPDR010000008">
    <property type="protein sequence ID" value="CAF9904851.1"/>
    <property type="molecule type" value="Genomic_DNA"/>
</dbReference>
<dbReference type="CDD" id="cd00833">
    <property type="entry name" value="PKS"/>
    <property type="match status" value="1"/>
</dbReference>
<keyword evidence="1" id="KW-0596">Phosphopantetheine</keyword>
<evidence type="ECO:0000256" key="6">
    <source>
        <dbReference type="ARBA" id="ARBA00023268"/>
    </source>
</evidence>
<dbReference type="InterPro" id="IPR020807">
    <property type="entry name" value="PKS_DH"/>
</dbReference>
<dbReference type="PROSITE" id="PS00606">
    <property type="entry name" value="KS3_1"/>
    <property type="match status" value="1"/>
</dbReference>
<dbReference type="Pfam" id="PF21089">
    <property type="entry name" value="PKS_DH_N"/>
    <property type="match status" value="1"/>
</dbReference>
<dbReference type="Pfam" id="PF00107">
    <property type="entry name" value="ADH_zinc_N"/>
    <property type="match status" value="1"/>
</dbReference>
<proteinExistence type="predicted"/>
<dbReference type="Gene3D" id="3.40.50.720">
    <property type="entry name" value="NAD(P)-binding Rossmann-like Domain"/>
    <property type="match status" value="2"/>
</dbReference>
<evidence type="ECO:0000256" key="1">
    <source>
        <dbReference type="ARBA" id="ARBA00022450"/>
    </source>
</evidence>
<dbReference type="PROSITE" id="PS50075">
    <property type="entry name" value="CARRIER"/>
    <property type="match status" value="1"/>
</dbReference>
<accession>A0A8H3EL00</accession>
<feature type="domain" description="PKS/mFAS DH" evidence="11">
    <location>
        <begin position="959"/>
        <end position="1273"/>
    </location>
</feature>
<dbReference type="InterPro" id="IPR036291">
    <property type="entry name" value="NAD(P)-bd_dom_sf"/>
</dbReference>
<evidence type="ECO:0008006" key="14">
    <source>
        <dbReference type="Google" id="ProtNLM"/>
    </source>
</evidence>
<dbReference type="Gene3D" id="3.40.366.10">
    <property type="entry name" value="Malonyl-Coenzyme A Acyl Carrier Protein, domain 2"/>
    <property type="match status" value="1"/>
</dbReference>
<dbReference type="InterPro" id="IPR013968">
    <property type="entry name" value="PKS_KR"/>
</dbReference>
<dbReference type="Pfam" id="PF02801">
    <property type="entry name" value="Ketoacyl-synt_C"/>
    <property type="match status" value="1"/>
</dbReference>
<evidence type="ECO:0000256" key="7">
    <source>
        <dbReference type="ARBA" id="ARBA00023315"/>
    </source>
</evidence>
<dbReference type="InterPro" id="IPR049900">
    <property type="entry name" value="PKS_mFAS_DH"/>
</dbReference>
<dbReference type="SUPFAM" id="SSF53901">
    <property type="entry name" value="Thiolase-like"/>
    <property type="match status" value="1"/>
</dbReference>
<dbReference type="InterPro" id="IPR049551">
    <property type="entry name" value="PKS_DH_C"/>
</dbReference>
<dbReference type="OrthoDB" id="329835at2759"/>
<dbReference type="GO" id="GO:0030639">
    <property type="term" value="P:polyketide biosynthetic process"/>
    <property type="evidence" value="ECO:0007669"/>
    <property type="project" value="UniProtKB-ARBA"/>
</dbReference>
<evidence type="ECO:0000313" key="13">
    <source>
        <dbReference type="Proteomes" id="UP000664203"/>
    </source>
</evidence>
<evidence type="ECO:0000256" key="4">
    <source>
        <dbReference type="ARBA" id="ARBA00022857"/>
    </source>
</evidence>
<dbReference type="InterPro" id="IPR001227">
    <property type="entry name" value="Ac_transferase_dom_sf"/>
</dbReference>
<feature type="active site" description="Proton acceptor; for dehydratase activity" evidence="8">
    <location>
        <position position="991"/>
    </location>
</feature>
<dbReference type="Pfam" id="PF16197">
    <property type="entry name" value="KAsynt_C_assoc"/>
    <property type="match status" value="1"/>
</dbReference>
<dbReference type="GO" id="GO:0008168">
    <property type="term" value="F:methyltransferase activity"/>
    <property type="evidence" value="ECO:0007669"/>
    <property type="project" value="UniProtKB-KW"/>
</dbReference>
<feature type="region of interest" description="C-terminal hotdog fold" evidence="8">
    <location>
        <begin position="1119"/>
        <end position="1273"/>
    </location>
</feature>
<dbReference type="SMART" id="SM00822">
    <property type="entry name" value="PKS_KR"/>
    <property type="match status" value="1"/>
</dbReference>
<dbReference type="Pfam" id="PF00698">
    <property type="entry name" value="Acyl_transf_1"/>
    <property type="match status" value="1"/>
</dbReference>
<dbReference type="CDD" id="cd05195">
    <property type="entry name" value="enoyl_red"/>
    <property type="match status" value="1"/>
</dbReference>
<dbReference type="SMART" id="SM00823">
    <property type="entry name" value="PKS_PP"/>
    <property type="match status" value="1"/>
</dbReference>
<keyword evidence="6" id="KW-0511">Multifunctional enzyme</keyword>
<keyword evidence="7" id="KW-0012">Acyltransferase</keyword>
<dbReference type="PANTHER" id="PTHR43775:SF50">
    <property type="entry name" value="HIGHLY REDUCING POLYKETIDE SYNTHASE SRDA"/>
    <property type="match status" value="1"/>
</dbReference>
<dbReference type="InterPro" id="IPR013154">
    <property type="entry name" value="ADH-like_N"/>
</dbReference>
<gene>
    <name evidence="12" type="ORF">ALECFALPRED_009956</name>
</gene>
<dbReference type="InterPro" id="IPR006162">
    <property type="entry name" value="Ppantetheine_attach_site"/>
</dbReference>
<keyword evidence="3" id="KW-0808">Transferase</keyword>
<evidence type="ECO:0000313" key="12">
    <source>
        <dbReference type="EMBL" id="CAF9904851.1"/>
    </source>
</evidence>
<dbReference type="Gene3D" id="3.30.70.3290">
    <property type="match status" value="1"/>
</dbReference>
<dbReference type="GO" id="GO:0031177">
    <property type="term" value="F:phosphopantetheine binding"/>
    <property type="evidence" value="ECO:0007669"/>
    <property type="project" value="InterPro"/>
</dbReference>
<feature type="domain" description="Carrier" evidence="9">
    <location>
        <begin position="2477"/>
        <end position="2555"/>
    </location>
</feature>
<evidence type="ECO:0000259" key="10">
    <source>
        <dbReference type="PROSITE" id="PS52004"/>
    </source>
</evidence>
<dbReference type="GO" id="GO:0004315">
    <property type="term" value="F:3-oxoacyl-[acyl-carrier-protein] synthase activity"/>
    <property type="evidence" value="ECO:0007669"/>
    <property type="project" value="InterPro"/>
</dbReference>
<dbReference type="InterPro" id="IPR042104">
    <property type="entry name" value="PKS_dehydratase_sf"/>
</dbReference>
<dbReference type="InterPro" id="IPR056501">
    <property type="entry name" value="NAD-bd_HRPKS_sdrA"/>
</dbReference>
<dbReference type="Pfam" id="PF23114">
    <property type="entry name" value="NAD-bd_HRPKS_sdrA"/>
    <property type="match status" value="1"/>
</dbReference>
<comment type="caution">
    <text evidence="12">The sequence shown here is derived from an EMBL/GenBank/DDBJ whole genome shotgun (WGS) entry which is preliminary data.</text>
</comment>
<protein>
    <recommendedName>
        <fullName evidence="14">Carrier domain-containing protein</fullName>
    </recommendedName>
</protein>
<name>A0A8H3EL00_9LECA</name>
<dbReference type="PROSITE" id="PS52004">
    <property type="entry name" value="KS3_2"/>
    <property type="match status" value="1"/>
</dbReference>
<dbReference type="InterPro" id="IPR013149">
    <property type="entry name" value="ADH-like_C"/>
</dbReference>
<keyword evidence="4" id="KW-0521">NADP</keyword>
<feature type="active site" description="Proton donor; for dehydratase activity" evidence="8">
    <location>
        <position position="1184"/>
    </location>
</feature>
<dbReference type="InterPro" id="IPR057326">
    <property type="entry name" value="KR_dom"/>
</dbReference>
<evidence type="ECO:0000256" key="5">
    <source>
        <dbReference type="ARBA" id="ARBA00023002"/>
    </source>
</evidence>
<keyword evidence="2" id="KW-0597">Phosphoprotein</keyword>
<dbReference type="Gene3D" id="3.10.129.110">
    <property type="entry name" value="Polyketide synthase dehydratase"/>
    <property type="match status" value="1"/>
</dbReference>
<dbReference type="Pfam" id="PF00550">
    <property type="entry name" value="PP-binding"/>
    <property type="match status" value="1"/>
</dbReference>
<dbReference type="InterPro" id="IPR016036">
    <property type="entry name" value="Malonyl_transacylase_ACP-bd"/>
</dbReference>
<dbReference type="InterPro" id="IPR014031">
    <property type="entry name" value="Ketoacyl_synth_C"/>
</dbReference>
<dbReference type="InterPro" id="IPR009081">
    <property type="entry name" value="PP-bd_ACP"/>
</dbReference>
<dbReference type="Pfam" id="PF08659">
    <property type="entry name" value="KR"/>
    <property type="match status" value="1"/>
</dbReference>
<dbReference type="SUPFAM" id="SSF52151">
    <property type="entry name" value="FabD/lysophospholipase-like"/>
    <property type="match status" value="1"/>
</dbReference>
<evidence type="ECO:0000256" key="2">
    <source>
        <dbReference type="ARBA" id="ARBA00022553"/>
    </source>
</evidence>
<evidence type="ECO:0000259" key="9">
    <source>
        <dbReference type="PROSITE" id="PS50075"/>
    </source>
</evidence>
<dbReference type="InterPro" id="IPR020841">
    <property type="entry name" value="PKS_Beta-ketoAc_synthase_dom"/>
</dbReference>
<dbReference type="CDD" id="cd02440">
    <property type="entry name" value="AdoMet_MTases"/>
    <property type="match status" value="1"/>
</dbReference>
<dbReference type="GO" id="GO:0006633">
    <property type="term" value="P:fatty acid biosynthetic process"/>
    <property type="evidence" value="ECO:0007669"/>
    <property type="project" value="InterPro"/>
</dbReference>